<dbReference type="OMA" id="PTILCYE"/>
<dbReference type="STRING" id="400682.A0A1X7SDW9"/>
<dbReference type="OrthoDB" id="10262538at2759"/>
<dbReference type="eggNOG" id="ENOG502QV7A">
    <property type="taxonomic scope" value="Eukaryota"/>
</dbReference>
<dbReference type="Proteomes" id="UP000007879">
    <property type="component" value="Unassembled WGS sequence"/>
</dbReference>
<accession>A0A1X7SDW9</accession>
<dbReference type="Gene3D" id="3.30.2040.10">
    <property type="entry name" value="PSTPO5379-like domain"/>
    <property type="match status" value="1"/>
</dbReference>
<dbReference type="InterPro" id="IPR038021">
    <property type="entry name" value="Putative_hydro-lyase"/>
</dbReference>
<dbReference type="GO" id="GO:0006536">
    <property type="term" value="P:glutamate metabolic process"/>
    <property type="evidence" value="ECO:0007669"/>
    <property type="project" value="TreeGrafter"/>
</dbReference>
<dbReference type="EnsemblMetazoa" id="XM_011411219.1">
    <property type="protein sequence ID" value="XP_011409521.1"/>
    <property type="gene ID" value="LOC105316380"/>
</dbReference>
<keyword evidence="5" id="KW-1185">Reference proteome</keyword>
<dbReference type="InterPro" id="IPR025504">
    <property type="entry name" value="GLUCM_C"/>
</dbReference>
<dbReference type="InterPro" id="IPR009906">
    <property type="entry name" value="D-Glu_cyclase"/>
</dbReference>
<dbReference type="InParanoid" id="A0A1X7SDW9"/>
<protein>
    <recommendedName>
        <fullName evidence="3">D-glutamate cyclase-like C-terminal domain-containing protein</fullName>
    </recommendedName>
</protein>
<dbReference type="AlphaFoldDB" id="A0A1X7SDW9"/>
<evidence type="ECO:0000256" key="1">
    <source>
        <dbReference type="ARBA" id="ARBA00007896"/>
    </source>
</evidence>
<evidence type="ECO:0000259" key="3">
    <source>
        <dbReference type="Pfam" id="PF14336"/>
    </source>
</evidence>
<comment type="similarity">
    <text evidence="1">Belongs to the D-glutamate cyclase family.</text>
</comment>
<evidence type="ECO:0000313" key="5">
    <source>
        <dbReference type="Proteomes" id="UP000007879"/>
    </source>
</evidence>
<evidence type="ECO:0000256" key="2">
    <source>
        <dbReference type="ARBA" id="ARBA00023239"/>
    </source>
</evidence>
<dbReference type="PANTHER" id="PTHR32022">
    <property type="entry name" value="D-GLUTAMATE CYCLASE, MITOCHONDRIAL"/>
    <property type="match status" value="1"/>
</dbReference>
<dbReference type="KEGG" id="aqu:105316380"/>
<sequence>MTLTMRPINKEQLLDAVAITSCYPVSAHGAPIHIGDPSLIGIEDIHTDAMRSTAVIPEGTVPVFWACGVTVREAMKALGADLSFTHYPGSMFITDVTTDSTKKEPTSDSEKPVVIQISPSQRPYWGSVLSVEAQRKIQALEEIILDDPNSCNVREIREEGDYLKSLLVLSHSQYVGLIFGFPANSLIQSGASSLDFTSEETDGPPGAFSLAQALQTLSKKVAIISEKRNEELVKKCLDFLMSSGALKSPLDFISCEEILQSESLDFD</sequence>
<dbReference type="GO" id="GO:0047820">
    <property type="term" value="F:D-glutamate cyclase activity"/>
    <property type="evidence" value="ECO:0007669"/>
    <property type="project" value="TreeGrafter"/>
</dbReference>
<dbReference type="EnsemblMetazoa" id="Aqu2.1.00268_001">
    <property type="protein sequence ID" value="Aqu2.1.00268_001"/>
    <property type="gene ID" value="Aqu2.1.00268"/>
</dbReference>
<reference evidence="4" key="2">
    <citation type="submission" date="2017-05" db="UniProtKB">
        <authorList>
            <consortium name="EnsemblMetazoa"/>
        </authorList>
    </citation>
    <scope>IDENTIFICATION</scope>
</reference>
<proteinExistence type="inferred from homology"/>
<keyword evidence="2" id="KW-0456">Lyase</keyword>
<dbReference type="Pfam" id="PF14336">
    <property type="entry name" value="GLUCM-like_C"/>
    <property type="match status" value="1"/>
</dbReference>
<dbReference type="Gene3D" id="3.90.1640.20">
    <property type="entry name" value="TON_0340"/>
    <property type="match status" value="1"/>
</dbReference>
<organism evidence="4">
    <name type="scientific">Amphimedon queenslandica</name>
    <name type="common">Sponge</name>
    <dbReference type="NCBI Taxonomy" id="400682"/>
    <lineage>
        <taxon>Eukaryota</taxon>
        <taxon>Metazoa</taxon>
        <taxon>Porifera</taxon>
        <taxon>Demospongiae</taxon>
        <taxon>Heteroscleromorpha</taxon>
        <taxon>Haplosclerida</taxon>
        <taxon>Niphatidae</taxon>
        <taxon>Amphimedon</taxon>
    </lineage>
</organism>
<reference evidence="5" key="1">
    <citation type="journal article" date="2010" name="Nature">
        <title>The Amphimedon queenslandica genome and the evolution of animal complexity.</title>
        <authorList>
            <person name="Srivastava M."/>
            <person name="Simakov O."/>
            <person name="Chapman J."/>
            <person name="Fahey B."/>
            <person name="Gauthier M.E."/>
            <person name="Mitros T."/>
            <person name="Richards G.S."/>
            <person name="Conaco C."/>
            <person name="Dacre M."/>
            <person name="Hellsten U."/>
            <person name="Larroux C."/>
            <person name="Putnam N.H."/>
            <person name="Stanke M."/>
            <person name="Adamska M."/>
            <person name="Darling A."/>
            <person name="Degnan S.M."/>
            <person name="Oakley T.H."/>
            <person name="Plachetzki D.C."/>
            <person name="Zhai Y."/>
            <person name="Adamski M."/>
            <person name="Calcino A."/>
            <person name="Cummins S.F."/>
            <person name="Goodstein D.M."/>
            <person name="Harris C."/>
            <person name="Jackson D.J."/>
            <person name="Leys S.P."/>
            <person name="Shu S."/>
            <person name="Woodcroft B.J."/>
            <person name="Vervoort M."/>
            <person name="Kosik K.S."/>
            <person name="Manning G."/>
            <person name="Degnan B.M."/>
            <person name="Rokhsar D.S."/>
        </authorList>
    </citation>
    <scope>NUCLEOTIDE SEQUENCE [LARGE SCALE GENOMIC DNA]</scope>
</reference>
<feature type="domain" description="D-glutamate cyclase-like C-terminal" evidence="3">
    <location>
        <begin position="140"/>
        <end position="239"/>
    </location>
</feature>
<gene>
    <name evidence="4" type="primary">105316380</name>
</gene>
<evidence type="ECO:0000313" key="4">
    <source>
        <dbReference type="EnsemblMetazoa" id="Aqu2.1.00268_001"/>
    </source>
</evidence>
<name>A0A1X7SDW9_AMPQE</name>
<dbReference type="Pfam" id="PF07286">
    <property type="entry name" value="D-Glu_cyclase"/>
    <property type="match status" value="1"/>
</dbReference>
<dbReference type="PANTHER" id="PTHR32022:SF10">
    <property type="entry name" value="D-GLUTAMATE CYCLASE, MITOCHONDRIAL"/>
    <property type="match status" value="1"/>
</dbReference>
<dbReference type="SUPFAM" id="SSF160920">
    <property type="entry name" value="PSTPO5379-like"/>
    <property type="match status" value="1"/>
</dbReference>